<dbReference type="OrthoDB" id="3269232at2759"/>
<dbReference type="EMBL" id="ML210450">
    <property type="protein sequence ID" value="TFK17918.1"/>
    <property type="molecule type" value="Genomic_DNA"/>
</dbReference>
<evidence type="ECO:0000313" key="3">
    <source>
        <dbReference type="EMBL" id="TFK17918.1"/>
    </source>
</evidence>
<sequence>MRLALAQLKDTSAGYLFSQSPIKSSLPPPVIPTIEFSPMKPSGSKPAQKRQFTREEVDELLMEKEAKANFWKGTAMQQQAVLVMQGLYTGRVRKQLQAKEVKQGKKTNLKVTRDGLGRVLTMPELMEETAAIEQAQEQATREKDERRQARADHAARLEDWKAKMDERDVKNEKHKQSWVDAVNKWTEARSNAKAAGHKLKDWDAKNPKPKRKAPEFCDLPKIPKPKAASTQVEDNECEHIAIEGIIDSESDED</sequence>
<name>A0A5C3KDA6_COPMA</name>
<keyword evidence="4" id="KW-1185">Reference proteome</keyword>
<gene>
    <name evidence="3" type="ORF">FA15DRAFT_604226</name>
</gene>
<protein>
    <submittedName>
        <fullName evidence="3">Uncharacterized protein</fullName>
    </submittedName>
</protein>
<dbReference type="AlphaFoldDB" id="A0A5C3KDA6"/>
<evidence type="ECO:0000256" key="2">
    <source>
        <dbReference type="SAM" id="MobiDB-lite"/>
    </source>
</evidence>
<evidence type="ECO:0000256" key="1">
    <source>
        <dbReference type="SAM" id="Coils"/>
    </source>
</evidence>
<feature type="region of interest" description="Disordered" evidence="2">
    <location>
        <begin position="157"/>
        <end position="176"/>
    </location>
</feature>
<dbReference type="STRING" id="230819.A0A5C3KDA6"/>
<organism evidence="3 4">
    <name type="scientific">Coprinopsis marcescibilis</name>
    <name type="common">Agaric fungus</name>
    <name type="synonym">Psathyrella marcescibilis</name>
    <dbReference type="NCBI Taxonomy" id="230819"/>
    <lineage>
        <taxon>Eukaryota</taxon>
        <taxon>Fungi</taxon>
        <taxon>Dikarya</taxon>
        <taxon>Basidiomycota</taxon>
        <taxon>Agaricomycotina</taxon>
        <taxon>Agaricomycetes</taxon>
        <taxon>Agaricomycetidae</taxon>
        <taxon>Agaricales</taxon>
        <taxon>Agaricineae</taxon>
        <taxon>Psathyrellaceae</taxon>
        <taxon>Coprinopsis</taxon>
    </lineage>
</organism>
<dbReference type="Proteomes" id="UP000307440">
    <property type="component" value="Unassembled WGS sequence"/>
</dbReference>
<keyword evidence="1" id="KW-0175">Coiled coil</keyword>
<proteinExistence type="predicted"/>
<accession>A0A5C3KDA6</accession>
<evidence type="ECO:0000313" key="4">
    <source>
        <dbReference type="Proteomes" id="UP000307440"/>
    </source>
</evidence>
<feature type="region of interest" description="Disordered" evidence="2">
    <location>
        <begin position="189"/>
        <end position="235"/>
    </location>
</feature>
<feature type="coiled-coil region" evidence="1">
    <location>
        <begin position="125"/>
        <end position="152"/>
    </location>
</feature>
<reference evidence="3 4" key="1">
    <citation type="journal article" date="2019" name="Nat. Ecol. Evol.">
        <title>Megaphylogeny resolves global patterns of mushroom evolution.</title>
        <authorList>
            <person name="Varga T."/>
            <person name="Krizsan K."/>
            <person name="Foldi C."/>
            <person name="Dima B."/>
            <person name="Sanchez-Garcia M."/>
            <person name="Sanchez-Ramirez S."/>
            <person name="Szollosi G.J."/>
            <person name="Szarkandi J.G."/>
            <person name="Papp V."/>
            <person name="Albert L."/>
            <person name="Andreopoulos W."/>
            <person name="Angelini C."/>
            <person name="Antonin V."/>
            <person name="Barry K.W."/>
            <person name="Bougher N.L."/>
            <person name="Buchanan P."/>
            <person name="Buyck B."/>
            <person name="Bense V."/>
            <person name="Catcheside P."/>
            <person name="Chovatia M."/>
            <person name="Cooper J."/>
            <person name="Damon W."/>
            <person name="Desjardin D."/>
            <person name="Finy P."/>
            <person name="Geml J."/>
            <person name="Haridas S."/>
            <person name="Hughes K."/>
            <person name="Justo A."/>
            <person name="Karasinski D."/>
            <person name="Kautmanova I."/>
            <person name="Kiss B."/>
            <person name="Kocsube S."/>
            <person name="Kotiranta H."/>
            <person name="LaButti K.M."/>
            <person name="Lechner B.E."/>
            <person name="Liimatainen K."/>
            <person name="Lipzen A."/>
            <person name="Lukacs Z."/>
            <person name="Mihaltcheva S."/>
            <person name="Morgado L.N."/>
            <person name="Niskanen T."/>
            <person name="Noordeloos M.E."/>
            <person name="Ohm R.A."/>
            <person name="Ortiz-Santana B."/>
            <person name="Ovrebo C."/>
            <person name="Racz N."/>
            <person name="Riley R."/>
            <person name="Savchenko A."/>
            <person name="Shiryaev A."/>
            <person name="Soop K."/>
            <person name="Spirin V."/>
            <person name="Szebenyi C."/>
            <person name="Tomsovsky M."/>
            <person name="Tulloss R.E."/>
            <person name="Uehling J."/>
            <person name="Grigoriev I.V."/>
            <person name="Vagvolgyi C."/>
            <person name="Papp T."/>
            <person name="Martin F.M."/>
            <person name="Miettinen O."/>
            <person name="Hibbett D.S."/>
            <person name="Nagy L.G."/>
        </authorList>
    </citation>
    <scope>NUCLEOTIDE SEQUENCE [LARGE SCALE GENOMIC DNA]</scope>
    <source>
        <strain evidence="3 4">CBS 121175</strain>
    </source>
</reference>